<dbReference type="Proteomes" id="UP001519460">
    <property type="component" value="Unassembled WGS sequence"/>
</dbReference>
<organism evidence="1 2">
    <name type="scientific">Batillaria attramentaria</name>
    <dbReference type="NCBI Taxonomy" id="370345"/>
    <lineage>
        <taxon>Eukaryota</taxon>
        <taxon>Metazoa</taxon>
        <taxon>Spiralia</taxon>
        <taxon>Lophotrochozoa</taxon>
        <taxon>Mollusca</taxon>
        <taxon>Gastropoda</taxon>
        <taxon>Caenogastropoda</taxon>
        <taxon>Sorbeoconcha</taxon>
        <taxon>Cerithioidea</taxon>
        <taxon>Batillariidae</taxon>
        <taxon>Batillaria</taxon>
    </lineage>
</organism>
<protein>
    <submittedName>
        <fullName evidence="1">Uncharacterized protein</fullName>
    </submittedName>
</protein>
<reference evidence="1 2" key="1">
    <citation type="journal article" date="2023" name="Sci. Data">
        <title>Genome assembly of the Korean intertidal mud-creeper Batillaria attramentaria.</title>
        <authorList>
            <person name="Patra A.K."/>
            <person name="Ho P.T."/>
            <person name="Jun S."/>
            <person name="Lee S.J."/>
            <person name="Kim Y."/>
            <person name="Won Y.J."/>
        </authorList>
    </citation>
    <scope>NUCLEOTIDE SEQUENCE [LARGE SCALE GENOMIC DNA]</scope>
    <source>
        <strain evidence="1">Wonlab-2016</strain>
    </source>
</reference>
<evidence type="ECO:0000313" key="1">
    <source>
        <dbReference type="EMBL" id="KAK7487820.1"/>
    </source>
</evidence>
<sequence>MFVSLHRYTCCHYTGSDANEMLLLMIRCGFILGCRASTQVELIIPYSVHYCKVLFSQIPLQEKCKGLPHLTKSAVSGKVEPAAQVNATQDDRHDRCQVNYMSVSVSRLLHAQLA</sequence>
<comment type="caution">
    <text evidence="1">The sequence shown here is derived from an EMBL/GenBank/DDBJ whole genome shotgun (WGS) entry which is preliminary data.</text>
</comment>
<accession>A0ABD0KLF8</accession>
<gene>
    <name evidence="1" type="ORF">BaRGS_00020961</name>
</gene>
<dbReference type="AlphaFoldDB" id="A0ABD0KLF8"/>
<dbReference type="EMBL" id="JACVVK020000159">
    <property type="protein sequence ID" value="KAK7487820.1"/>
    <property type="molecule type" value="Genomic_DNA"/>
</dbReference>
<proteinExistence type="predicted"/>
<name>A0ABD0KLF8_9CAEN</name>
<evidence type="ECO:0000313" key="2">
    <source>
        <dbReference type="Proteomes" id="UP001519460"/>
    </source>
</evidence>
<keyword evidence="2" id="KW-1185">Reference proteome</keyword>